<reference evidence="14 15" key="1">
    <citation type="submission" date="2019-08" db="EMBL/GenBank/DDBJ databases">
        <authorList>
            <person name="Alioto T."/>
            <person name="Alioto T."/>
            <person name="Gomez Garrido J."/>
        </authorList>
    </citation>
    <scope>NUCLEOTIDE SEQUENCE [LARGE SCALE GENOMIC DNA]</scope>
</reference>
<dbReference type="UniPathway" id="UPA00135">
    <property type="reaction ID" value="UER00197"/>
</dbReference>
<dbReference type="OrthoDB" id="1703350at2759"/>
<dbReference type="HAMAP" id="MF_00160">
    <property type="entry name" value="SerC_aminotrans_5"/>
    <property type="match status" value="1"/>
</dbReference>
<comment type="catalytic activity">
    <reaction evidence="9">
        <text>4-(phosphooxy)-L-threonine + 2-oxoglutarate = (R)-3-hydroxy-2-oxo-4-phosphooxybutanoate + L-glutamate</text>
        <dbReference type="Rhea" id="RHEA:16573"/>
        <dbReference type="ChEBI" id="CHEBI:16810"/>
        <dbReference type="ChEBI" id="CHEBI:29985"/>
        <dbReference type="ChEBI" id="CHEBI:58452"/>
        <dbReference type="ChEBI" id="CHEBI:58538"/>
        <dbReference type="EC" id="2.6.1.52"/>
    </reaction>
</comment>
<evidence type="ECO:0000256" key="6">
    <source>
        <dbReference type="ARBA" id="ARBA00022679"/>
    </source>
</evidence>
<keyword evidence="7" id="KW-0663">Pyridoxal phosphate</keyword>
<evidence type="ECO:0000256" key="3">
    <source>
        <dbReference type="ARBA" id="ARBA00006904"/>
    </source>
</evidence>
<dbReference type="PIRSF" id="PIRSF000525">
    <property type="entry name" value="SerC"/>
    <property type="match status" value="1"/>
</dbReference>
<dbReference type="GO" id="GO:0004648">
    <property type="term" value="F:O-phospho-L-serine:2-oxoglutarate aminotransferase activity"/>
    <property type="evidence" value="ECO:0007669"/>
    <property type="project" value="UniProtKB-EC"/>
</dbReference>
<comment type="cofactor">
    <cofactor evidence="1 11">
        <name>pyridoxal 5'-phosphate</name>
        <dbReference type="ChEBI" id="CHEBI:597326"/>
    </cofactor>
</comment>
<evidence type="ECO:0000256" key="9">
    <source>
        <dbReference type="ARBA" id="ARBA00047630"/>
    </source>
</evidence>
<keyword evidence="6 12" id="KW-0808">Transferase</keyword>
<dbReference type="InterPro" id="IPR000192">
    <property type="entry name" value="Aminotrans_V_dom"/>
</dbReference>
<dbReference type="InterPro" id="IPR015422">
    <property type="entry name" value="PyrdxlP-dep_Trfase_small"/>
</dbReference>
<keyword evidence="8 12" id="KW-0718">Serine biosynthesis</keyword>
<comment type="pathway">
    <text evidence="2 12">Amino-acid biosynthesis; L-serine biosynthesis; L-serine from 3-phospho-D-glycerate: step 2/3.</text>
</comment>
<dbReference type="SUPFAM" id="SSF53383">
    <property type="entry name" value="PLP-dependent transferases"/>
    <property type="match status" value="1"/>
</dbReference>
<evidence type="ECO:0000256" key="7">
    <source>
        <dbReference type="ARBA" id="ARBA00022898"/>
    </source>
</evidence>
<name>A0A5E4NM72_9HEMI</name>
<dbReference type="InterPro" id="IPR015421">
    <property type="entry name" value="PyrdxlP-dep_Trfase_major"/>
</dbReference>
<evidence type="ECO:0000313" key="14">
    <source>
        <dbReference type="EMBL" id="VVC43487.1"/>
    </source>
</evidence>
<comment type="similarity">
    <text evidence="3">Belongs to the class-V pyridoxal-phosphate-dependent aminotransferase family. SerC subfamily.</text>
</comment>
<evidence type="ECO:0000256" key="5">
    <source>
        <dbReference type="ARBA" id="ARBA00022605"/>
    </source>
</evidence>
<proteinExistence type="inferred from homology"/>
<evidence type="ECO:0000313" key="15">
    <source>
        <dbReference type="Proteomes" id="UP000325440"/>
    </source>
</evidence>
<dbReference type="Gene3D" id="3.90.1150.10">
    <property type="entry name" value="Aspartate Aminotransferase, domain 1"/>
    <property type="match status" value="1"/>
</dbReference>
<evidence type="ECO:0000256" key="2">
    <source>
        <dbReference type="ARBA" id="ARBA00005099"/>
    </source>
</evidence>
<dbReference type="NCBIfam" id="TIGR01364">
    <property type="entry name" value="serC_1"/>
    <property type="match status" value="1"/>
</dbReference>
<dbReference type="Proteomes" id="UP000325440">
    <property type="component" value="Unassembled WGS sequence"/>
</dbReference>
<evidence type="ECO:0000256" key="4">
    <source>
        <dbReference type="ARBA" id="ARBA00022576"/>
    </source>
</evidence>
<evidence type="ECO:0000256" key="12">
    <source>
        <dbReference type="RuleBase" id="RU004505"/>
    </source>
</evidence>
<sequence>MSSKQVINFGAGPAKIPKQVLEQVRDELLDCGCGISVLELSHRSSEYMVINNRAIDLYRELLNIPENYKIALVQGGGTGAFASVALNLLHRGGKADYILTGVWSTKAAKEASKYLNVNYVYPKPEKFTDIPDQSTWNLDPEAAYVYYCDNETVNGVEFPFIPETNGVPLVCDMSSNIMTRKFDVTKFGVVLACAQKNLGPAGITAIIVREDLLGKPSPLCPQVFDYTLMVQENSLLNTPPTFIVYIFSLVLQWVKNQGGIEAMEANSKAKSELLYNVIEESQGFYSCPVAKNARSRITVPFRLGAGAEADKQFLKEAQELGFLQLKGHRLVGGVRAAMYNALTLDELKILVDFMTKFQERNPQYST</sequence>
<dbReference type="GO" id="GO:0030170">
    <property type="term" value="F:pyridoxal phosphate binding"/>
    <property type="evidence" value="ECO:0007669"/>
    <property type="project" value="TreeGrafter"/>
</dbReference>
<dbReference type="PANTHER" id="PTHR43247">
    <property type="entry name" value="PHOSPHOSERINE AMINOTRANSFERASE"/>
    <property type="match status" value="1"/>
</dbReference>
<dbReference type="PROSITE" id="PS00595">
    <property type="entry name" value="AA_TRANSFER_CLASS_5"/>
    <property type="match status" value="1"/>
</dbReference>
<evidence type="ECO:0000256" key="10">
    <source>
        <dbReference type="ARBA" id="ARBA00049007"/>
    </source>
</evidence>
<dbReference type="EC" id="2.6.1.52" evidence="12"/>
<dbReference type="GO" id="GO:0006564">
    <property type="term" value="P:L-serine biosynthetic process"/>
    <property type="evidence" value="ECO:0007669"/>
    <property type="project" value="UniProtKB-KW"/>
</dbReference>
<dbReference type="NCBIfam" id="NF003764">
    <property type="entry name" value="PRK05355.1"/>
    <property type="match status" value="1"/>
</dbReference>
<dbReference type="Gene3D" id="3.40.640.10">
    <property type="entry name" value="Type I PLP-dependent aspartate aminotransferase-like (Major domain)"/>
    <property type="match status" value="1"/>
</dbReference>
<dbReference type="InterPro" id="IPR020578">
    <property type="entry name" value="Aminotrans_V_PyrdxlP_BS"/>
</dbReference>
<accession>A0A5E4NM72</accession>
<keyword evidence="15" id="KW-1185">Reference proteome</keyword>
<dbReference type="GO" id="GO:0005737">
    <property type="term" value="C:cytoplasm"/>
    <property type="evidence" value="ECO:0007669"/>
    <property type="project" value="TreeGrafter"/>
</dbReference>
<dbReference type="FunFam" id="3.90.1150.10:FF:000006">
    <property type="entry name" value="Phosphoserine aminotransferase"/>
    <property type="match status" value="1"/>
</dbReference>
<dbReference type="FunFam" id="3.40.640.10:FF:000010">
    <property type="entry name" value="Phosphoserine aminotransferase"/>
    <property type="match status" value="1"/>
</dbReference>
<dbReference type="InterPro" id="IPR015424">
    <property type="entry name" value="PyrdxlP-dep_Trfase"/>
</dbReference>
<evidence type="ECO:0000256" key="8">
    <source>
        <dbReference type="ARBA" id="ARBA00023299"/>
    </source>
</evidence>
<keyword evidence="4 12" id="KW-0032">Aminotransferase</keyword>
<evidence type="ECO:0000256" key="11">
    <source>
        <dbReference type="RuleBase" id="RU004504"/>
    </source>
</evidence>
<dbReference type="UniPathway" id="UPA00244">
    <property type="reaction ID" value="UER00311"/>
</dbReference>
<dbReference type="InterPro" id="IPR022278">
    <property type="entry name" value="Pser_aminoTfrase"/>
</dbReference>
<evidence type="ECO:0000259" key="13">
    <source>
        <dbReference type="Pfam" id="PF00266"/>
    </source>
</evidence>
<dbReference type="PANTHER" id="PTHR43247:SF1">
    <property type="entry name" value="PHOSPHOSERINE AMINOTRANSFERASE"/>
    <property type="match status" value="1"/>
</dbReference>
<evidence type="ECO:0000256" key="1">
    <source>
        <dbReference type="ARBA" id="ARBA00001933"/>
    </source>
</evidence>
<protein>
    <recommendedName>
        <fullName evidence="12">Phosphoserine aminotransferase</fullName>
        <ecNumber evidence="12">2.6.1.52</ecNumber>
    </recommendedName>
</protein>
<gene>
    <name evidence="14" type="ORF">CINCED_3A013342</name>
</gene>
<dbReference type="EMBL" id="CABPRJ010002369">
    <property type="protein sequence ID" value="VVC43487.1"/>
    <property type="molecule type" value="Genomic_DNA"/>
</dbReference>
<dbReference type="AlphaFoldDB" id="A0A5E4NM72"/>
<organism evidence="14 15">
    <name type="scientific">Cinara cedri</name>
    <dbReference type="NCBI Taxonomy" id="506608"/>
    <lineage>
        <taxon>Eukaryota</taxon>
        <taxon>Metazoa</taxon>
        <taxon>Ecdysozoa</taxon>
        <taxon>Arthropoda</taxon>
        <taxon>Hexapoda</taxon>
        <taxon>Insecta</taxon>
        <taxon>Pterygota</taxon>
        <taxon>Neoptera</taxon>
        <taxon>Paraneoptera</taxon>
        <taxon>Hemiptera</taxon>
        <taxon>Sternorrhyncha</taxon>
        <taxon>Aphidomorpha</taxon>
        <taxon>Aphidoidea</taxon>
        <taxon>Aphididae</taxon>
        <taxon>Lachninae</taxon>
        <taxon>Cinara</taxon>
    </lineage>
</organism>
<feature type="domain" description="Aminotransferase class V" evidence="13">
    <location>
        <begin position="7"/>
        <end position="349"/>
    </location>
</feature>
<comment type="catalytic activity">
    <reaction evidence="10 12">
        <text>O-phospho-L-serine + 2-oxoglutarate = 3-phosphooxypyruvate + L-glutamate</text>
        <dbReference type="Rhea" id="RHEA:14329"/>
        <dbReference type="ChEBI" id="CHEBI:16810"/>
        <dbReference type="ChEBI" id="CHEBI:18110"/>
        <dbReference type="ChEBI" id="CHEBI:29985"/>
        <dbReference type="ChEBI" id="CHEBI:57524"/>
        <dbReference type="EC" id="2.6.1.52"/>
    </reaction>
</comment>
<keyword evidence="5 12" id="KW-0028">Amino-acid biosynthesis</keyword>
<dbReference type="Pfam" id="PF00266">
    <property type="entry name" value="Aminotran_5"/>
    <property type="match status" value="1"/>
</dbReference>